<dbReference type="InterPro" id="IPR005339">
    <property type="entry name" value="GINS_Psf1"/>
</dbReference>
<comment type="subcellular location">
    <subcellularLocation>
        <location evidence="2">Chromosome</location>
    </subcellularLocation>
    <subcellularLocation>
        <location evidence="1 9">Nucleus</location>
    </subcellularLocation>
</comment>
<evidence type="ECO:0000313" key="12">
    <source>
        <dbReference type="EMBL" id="CAD5110881.1"/>
    </source>
</evidence>
<protein>
    <recommendedName>
        <fullName evidence="4 9">DNA replication complex GINS protein PSF1</fullName>
    </recommendedName>
</protein>
<dbReference type="Pfam" id="PF05916">
    <property type="entry name" value="Sld5"/>
    <property type="match status" value="1"/>
</dbReference>
<dbReference type="CDD" id="cd21696">
    <property type="entry name" value="GINS_B_Psf1"/>
    <property type="match status" value="1"/>
</dbReference>
<comment type="similarity">
    <text evidence="3 9">Belongs to the GINS1/PSF1 family.</text>
</comment>
<keyword evidence="6 9" id="KW-0235">DNA replication</keyword>
<dbReference type="SUPFAM" id="SSF158573">
    <property type="entry name" value="GINS helical bundle-like"/>
    <property type="match status" value="1"/>
</dbReference>
<dbReference type="InterPro" id="IPR021151">
    <property type="entry name" value="GINS_A"/>
</dbReference>
<dbReference type="AlphaFoldDB" id="A0A7I8V3Z8"/>
<dbReference type="InterPro" id="IPR056783">
    <property type="entry name" value="PSF1_C"/>
</dbReference>
<reference evidence="12 13" key="1">
    <citation type="submission" date="2020-08" db="EMBL/GenBank/DDBJ databases">
        <authorList>
            <person name="Hejnol A."/>
        </authorList>
    </citation>
    <scope>NUCLEOTIDE SEQUENCE [LARGE SCALE GENOMIC DNA]</scope>
</reference>
<comment type="function">
    <text evidence="8">Required for correct functioning of the GINS complex, a complex that plays an essential role in the initiation of DNA replication, and progression of DNA replication forks. GINS complex is a core component of CDC45-MCM-GINS (CMG) helicase, the molecular machine that unwinds template DNA during replication, and around which the replisome is built.</text>
</comment>
<dbReference type="InterPro" id="IPR036224">
    <property type="entry name" value="GINS_bundle-like_dom_sf"/>
</dbReference>
<proteinExistence type="inferred from homology"/>
<comment type="function">
    <text evidence="9">Required for correct functioning of the GINS complex, a complex that plays an essential role in the initiation of DNA replication, and progression of DNA replication forks. GINS complex seems to bind preferentially to single-stranded DNA.</text>
</comment>
<dbReference type="Gene3D" id="1.20.58.1030">
    <property type="match status" value="1"/>
</dbReference>
<comment type="subunit">
    <text evidence="9">Component of the GINS complex.</text>
</comment>
<evidence type="ECO:0000256" key="5">
    <source>
        <dbReference type="ARBA" id="ARBA00022454"/>
    </source>
</evidence>
<comment type="caution">
    <text evidence="12">The sequence shown here is derived from an EMBL/GenBank/DDBJ whole genome shotgun (WGS) entry which is preliminary data.</text>
</comment>
<accession>A0A7I8V3Z8</accession>
<evidence type="ECO:0000313" key="13">
    <source>
        <dbReference type="Proteomes" id="UP000549394"/>
    </source>
</evidence>
<sequence>MFGEKALELIKELKRCGDGLLPSFNEETVRQVLEEMKSLFEENHKDVTASSEGEQGLFPGVQLRHAALERNKRILLTYLNERATSIAELRWQMGTVLPPDIRSRLAEHELSWLQKYNKSLTAYMRAVGADITHNLKPPKSLLIEVRCTTEHGSIELTSGRTLHLSRGTHHFLERSECEPLIARGIVEEI</sequence>
<keyword evidence="7 9" id="KW-0539">Nucleus</keyword>
<dbReference type="PANTHER" id="PTHR12914:SF2">
    <property type="entry name" value="DNA REPLICATION COMPLEX GINS PROTEIN PSF1"/>
    <property type="match status" value="1"/>
</dbReference>
<feature type="domain" description="GINS subunit" evidence="10">
    <location>
        <begin position="34"/>
        <end position="127"/>
    </location>
</feature>
<evidence type="ECO:0000256" key="3">
    <source>
        <dbReference type="ARBA" id="ARBA00006677"/>
    </source>
</evidence>
<name>A0A7I8V3Z8_9ANNE</name>
<dbReference type="EMBL" id="CAJFCJ010000001">
    <property type="protein sequence ID" value="CAD5110881.1"/>
    <property type="molecule type" value="Genomic_DNA"/>
</dbReference>
<gene>
    <name evidence="12" type="ORF">DGYR_LOCUS238</name>
</gene>
<evidence type="ECO:0000259" key="11">
    <source>
        <dbReference type="Pfam" id="PF24997"/>
    </source>
</evidence>
<dbReference type="PANTHER" id="PTHR12914">
    <property type="entry name" value="PARTNER OF SLD5"/>
    <property type="match status" value="1"/>
</dbReference>
<evidence type="ECO:0000256" key="1">
    <source>
        <dbReference type="ARBA" id="ARBA00004123"/>
    </source>
</evidence>
<feature type="domain" description="DNA replication complex GINS protein PSF1 C-terminal" evidence="11">
    <location>
        <begin position="139"/>
        <end position="189"/>
    </location>
</feature>
<keyword evidence="13" id="KW-1185">Reference proteome</keyword>
<evidence type="ECO:0000256" key="9">
    <source>
        <dbReference type="RuleBase" id="RU368085"/>
    </source>
</evidence>
<organism evidence="12 13">
    <name type="scientific">Dimorphilus gyrociliatus</name>
    <dbReference type="NCBI Taxonomy" id="2664684"/>
    <lineage>
        <taxon>Eukaryota</taxon>
        <taxon>Metazoa</taxon>
        <taxon>Spiralia</taxon>
        <taxon>Lophotrochozoa</taxon>
        <taxon>Annelida</taxon>
        <taxon>Polychaeta</taxon>
        <taxon>Polychaeta incertae sedis</taxon>
        <taxon>Dinophilidae</taxon>
        <taxon>Dimorphilus</taxon>
    </lineage>
</organism>
<evidence type="ECO:0000256" key="2">
    <source>
        <dbReference type="ARBA" id="ARBA00004286"/>
    </source>
</evidence>
<dbReference type="CDD" id="cd11710">
    <property type="entry name" value="GINS_A_psf1"/>
    <property type="match status" value="1"/>
</dbReference>
<evidence type="ECO:0000259" key="10">
    <source>
        <dbReference type="Pfam" id="PF05916"/>
    </source>
</evidence>
<evidence type="ECO:0000256" key="8">
    <source>
        <dbReference type="ARBA" id="ARBA00045258"/>
    </source>
</evidence>
<evidence type="ECO:0000256" key="7">
    <source>
        <dbReference type="ARBA" id="ARBA00023242"/>
    </source>
</evidence>
<evidence type="ECO:0000256" key="6">
    <source>
        <dbReference type="ARBA" id="ARBA00022705"/>
    </source>
</evidence>
<dbReference type="GO" id="GO:1902983">
    <property type="term" value="P:DNA strand elongation involved in mitotic DNA replication"/>
    <property type="evidence" value="ECO:0007669"/>
    <property type="project" value="TreeGrafter"/>
</dbReference>
<dbReference type="OrthoDB" id="10252587at2759"/>
<dbReference type="FunFam" id="1.20.58.1030:FF:000001">
    <property type="entry name" value="DNA replication complex GINS protein PSF1"/>
    <property type="match status" value="1"/>
</dbReference>
<keyword evidence="5" id="KW-0158">Chromosome</keyword>
<evidence type="ECO:0000256" key="4">
    <source>
        <dbReference type="ARBA" id="ARBA00015143"/>
    </source>
</evidence>
<dbReference type="Pfam" id="PF24997">
    <property type="entry name" value="PSF1_C"/>
    <property type="match status" value="1"/>
</dbReference>
<dbReference type="GO" id="GO:0000811">
    <property type="term" value="C:GINS complex"/>
    <property type="evidence" value="ECO:0007669"/>
    <property type="project" value="UniProtKB-UniRule"/>
</dbReference>
<dbReference type="Proteomes" id="UP000549394">
    <property type="component" value="Unassembled WGS sequence"/>
</dbReference>